<proteinExistence type="predicted"/>
<name>A0A1B6K190_9HEMI</name>
<feature type="compositionally biased region" description="Low complexity" evidence="1">
    <location>
        <begin position="79"/>
        <end position="89"/>
    </location>
</feature>
<feature type="region of interest" description="Disordered" evidence="1">
    <location>
        <begin position="61"/>
        <end position="93"/>
    </location>
</feature>
<evidence type="ECO:0000313" key="2">
    <source>
        <dbReference type="EMBL" id="JAT05202.1"/>
    </source>
</evidence>
<organism evidence="2">
    <name type="scientific">Homalodisca liturata</name>
    <dbReference type="NCBI Taxonomy" id="320908"/>
    <lineage>
        <taxon>Eukaryota</taxon>
        <taxon>Metazoa</taxon>
        <taxon>Ecdysozoa</taxon>
        <taxon>Arthropoda</taxon>
        <taxon>Hexapoda</taxon>
        <taxon>Insecta</taxon>
        <taxon>Pterygota</taxon>
        <taxon>Neoptera</taxon>
        <taxon>Paraneoptera</taxon>
        <taxon>Hemiptera</taxon>
        <taxon>Auchenorrhyncha</taxon>
        <taxon>Membracoidea</taxon>
        <taxon>Cicadellidae</taxon>
        <taxon>Cicadellinae</taxon>
        <taxon>Proconiini</taxon>
        <taxon>Homalodisca</taxon>
    </lineage>
</organism>
<feature type="non-terminal residue" evidence="2">
    <location>
        <position position="1"/>
    </location>
</feature>
<feature type="region of interest" description="Disordered" evidence="1">
    <location>
        <begin position="1"/>
        <end position="27"/>
    </location>
</feature>
<evidence type="ECO:0000256" key="1">
    <source>
        <dbReference type="SAM" id="MobiDB-lite"/>
    </source>
</evidence>
<gene>
    <name evidence="2" type="ORF">g.2856</name>
</gene>
<dbReference type="AlphaFoldDB" id="A0A1B6K190"/>
<feature type="non-terminal residue" evidence="2">
    <location>
        <position position="126"/>
    </location>
</feature>
<evidence type="ECO:0008006" key="3">
    <source>
        <dbReference type="Google" id="ProtNLM"/>
    </source>
</evidence>
<protein>
    <recommendedName>
        <fullName evidence="3">C2H2-type domain-containing protein</fullName>
    </recommendedName>
</protein>
<dbReference type="EMBL" id="GECU01002505">
    <property type="protein sequence ID" value="JAT05202.1"/>
    <property type="molecule type" value="Transcribed_RNA"/>
</dbReference>
<reference evidence="2" key="1">
    <citation type="submission" date="2015-11" db="EMBL/GenBank/DDBJ databases">
        <title>De novo transcriptome assembly of four potential Pierce s Disease insect vectors from Arizona vineyards.</title>
        <authorList>
            <person name="Tassone E.E."/>
        </authorList>
    </citation>
    <scope>NUCLEOTIDE SEQUENCE</scope>
</reference>
<sequence length="126" mass="14036">EEVLEATPDNHASKWDQSNTSRGDESEEILGCIPGDIGGDLLHKKEDFTSKEDVLMSDVSEDFSENERTFQNKQKNAGKSSLKLKNSKTSSKDCPDCGKTFKNTYFFNHHACGYEPRQDPLPCGSS</sequence>
<accession>A0A1B6K190</accession>